<gene>
    <name evidence="2" type="ordered locus">Rru_A3718</name>
</gene>
<dbReference type="STRING" id="269796.Rru_A3718"/>
<feature type="transmembrane region" description="Helical" evidence="1">
    <location>
        <begin position="281"/>
        <end position="299"/>
    </location>
</feature>
<feature type="transmembrane region" description="Helical" evidence="1">
    <location>
        <begin position="427"/>
        <end position="448"/>
    </location>
</feature>
<name>Q2RMY3_RHORT</name>
<evidence type="ECO:0000313" key="2">
    <source>
        <dbReference type="EMBL" id="ABC24512.1"/>
    </source>
</evidence>
<dbReference type="PATRIC" id="fig|269796.9.peg.3842"/>
<dbReference type="EnsemblBacteria" id="ABC24512">
    <property type="protein sequence ID" value="ABC24512"/>
    <property type="gene ID" value="Rru_A3718"/>
</dbReference>
<dbReference type="eggNOG" id="ENOG502Z7YE">
    <property type="taxonomic scope" value="Bacteria"/>
</dbReference>
<dbReference type="HOGENOM" id="CLU_622072_0_0_5"/>
<feature type="transmembrane region" description="Helical" evidence="1">
    <location>
        <begin position="258"/>
        <end position="274"/>
    </location>
</feature>
<proteinExistence type="predicted"/>
<evidence type="ECO:0000313" key="3">
    <source>
        <dbReference type="Proteomes" id="UP000001929"/>
    </source>
</evidence>
<accession>Q2RMY3</accession>
<feature type="transmembrane region" description="Helical" evidence="1">
    <location>
        <begin position="368"/>
        <end position="391"/>
    </location>
</feature>
<evidence type="ECO:0008006" key="4">
    <source>
        <dbReference type="Google" id="ProtNLM"/>
    </source>
</evidence>
<dbReference type="AlphaFoldDB" id="Q2RMY3"/>
<sequence length="462" mass="49837">MSGGRGRVLALKAGGGRIRPLAGTDAPPLPRPMVGDGVEAAGGVGEVFGSLHWKTVLVFVSLPMVLQVFHYMIDVGPVYYLSKIWPLALLPLGLKVFREFSGEKVIYGFAIVYLTGVTPIMSMIHFDNNVVDALATTVKVWPLTYFFSFLGLLWIARPQEDRLRAQVLGLGLATLAVMWLMWIFIPKSFYSSQIGMTKLFLWDELRSYHIYFPMTFSLILLFYSVRRFLSTHRAWIWMLPALFGLLTMAVILKQRTTIAAALVVVGLIVLRRLPRPMLIGAVALGGALAVLGGVIVLLAPPGGPADAITSLFDFGGSLSVRQQTAAKAAGVIFASPLSWILGSGAITRLSPVTLNDIFASKMFFLADIGWLGVLFEYGAIGSILIALVYAIGLRRALRSGIAPPGSPAGDFRGALGDMIVMVSVETLIYSPVFTPGIVAGLTAFLIYLDKGVPARGGGMQRG</sequence>
<evidence type="ECO:0000256" key="1">
    <source>
        <dbReference type="SAM" id="Phobius"/>
    </source>
</evidence>
<dbReference type="RefSeq" id="WP_011391465.1">
    <property type="nucleotide sequence ID" value="NC_007643.1"/>
</dbReference>
<feature type="transmembrane region" description="Helical" evidence="1">
    <location>
        <begin position="167"/>
        <end position="185"/>
    </location>
</feature>
<keyword evidence="1" id="KW-0472">Membrane</keyword>
<feature type="transmembrane region" description="Helical" evidence="1">
    <location>
        <begin position="105"/>
        <end position="126"/>
    </location>
</feature>
<dbReference type="Proteomes" id="UP000001929">
    <property type="component" value="Chromosome"/>
</dbReference>
<keyword evidence="1" id="KW-0812">Transmembrane</keyword>
<keyword evidence="3" id="KW-1185">Reference proteome</keyword>
<keyword evidence="1" id="KW-1133">Transmembrane helix</keyword>
<organism evidence="2 3">
    <name type="scientific">Rhodospirillum rubrum (strain ATCC 11170 / ATH 1.1.1 / DSM 467 / LMG 4362 / NCIMB 8255 / S1)</name>
    <dbReference type="NCBI Taxonomy" id="269796"/>
    <lineage>
        <taxon>Bacteria</taxon>
        <taxon>Pseudomonadati</taxon>
        <taxon>Pseudomonadota</taxon>
        <taxon>Alphaproteobacteria</taxon>
        <taxon>Rhodospirillales</taxon>
        <taxon>Rhodospirillaceae</taxon>
        <taxon>Rhodospirillum</taxon>
    </lineage>
</organism>
<reference evidence="2 3" key="1">
    <citation type="journal article" date="2011" name="Stand. Genomic Sci.">
        <title>Complete genome sequence of Rhodospirillum rubrum type strain (S1).</title>
        <authorList>
            <person name="Munk A.C."/>
            <person name="Copeland A."/>
            <person name="Lucas S."/>
            <person name="Lapidus A."/>
            <person name="Del Rio T.G."/>
            <person name="Barry K."/>
            <person name="Detter J.C."/>
            <person name="Hammon N."/>
            <person name="Israni S."/>
            <person name="Pitluck S."/>
            <person name="Brettin T."/>
            <person name="Bruce D."/>
            <person name="Han C."/>
            <person name="Tapia R."/>
            <person name="Gilna P."/>
            <person name="Schmutz J."/>
            <person name="Larimer F."/>
            <person name="Land M."/>
            <person name="Kyrpides N.C."/>
            <person name="Mavromatis K."/>
            <person name="Richardson P."/>
            <person name="Rohde M."/>
            <person name="Goker M."/>
            <person name="Klenk H.P."/>
            <person name="Zhang Y."/>
            <person name="Roberts G.P."/>
            <person name="Reslewic S."/>
            <person name="Schwartz D.C."/>
        </authorList>
    </citation>
    <scope>NUCLEOTIDE SEQUENCE [LARGE SCALE GENOMIC DNA]</scope>
    <source>
        <strain evidence="3">ATCC 11170 / ATH 1.1.1 / DSM 467 / LMG 4362 / NCIMB 8255 / S1</strain>
    </source>
</reference>
<dbReference type="KEGG" id="rru:Rru_A3718"/>
<dbReference type="EMBL" id="CP000230">
    <property type="protein sequence ID" value="ABC24512.1"/>
    <property type="molecule type" value="Genomic_DNA"/>
</dbReference>
<feature type="transmembrane region" description="Helical" evidence="1">
    <location>
        <begin position="138"/>
        <end position="155"/>
    </location>
</feature>
<feature type="transmembrane region" description="Helical" evidence="1">
    <location>
        <begin position="205"/>
        <end position="223"/>
    </location>
</feature>
<protein>
    <recommendedName>
        <fullName evidence="4">O-antigen polymerase</fullName>
    </recommendedName>
</protein>
<feature type="transmembrane region" description="Helical" evidence="1">
    <location>
        <begin position="235"/>
        <end position="252"/>
    </location>
</feature>